<dbReference type="RefSeq" id="WP_211785534.1">
    <property type="nucleotide sequence ID" value="NZ_CP047292.1"/>
</dbReference>
<protein>
    <submittedName>
        <fullName evidence="5">SMP-30/gluconolactonase/LRE family protein</fullName>
    </submittedName>
</protein>
<dbReference type="InterPro" id="IPR013658">
    <property type="entry name" value="SGL"/>
</dbReference>
<evidence type="ECO:0000313" key="6">
    <source>
        <dbReference type="Proteomes" id="UP000679284"/>
    </source>
</evidence>
<dbReference type="Gene3D" id="2.120.10.30">
    <property type="entry name" value="TolB, C-terminal domain"/>
    <property type="match status" value="1"/>
</dbReference>
<keyword evidence="5" id="KW-0614">Plasmid</keyword>
<organism evidence="5 6">
    <name type="scientific">Falsirhodobacter algicola</name>
    <dbReference type="NCBI Taxonomy" id="2692330"/>
    <lineage>
        <taxon>Bacteria</taxon>
        <taxon>Pseudomonadati</taxon>
        <taxon>Pseudomonadota</taxon>
        <taxon>Alphaproteobacteria</taxon>
        <taxon>Rhodobacterales</taxon>
        <taxon>Paracoccaceae</taxon>
        <taxon>Falsirhodobacter</taxon>
    </lineage>
</organism>
<evidence type="ECO:0000256" key="3">
    <source>
        <dbReference type="PIRSR" id="PIRSR605511-2"/>
    </source>
</evidence>
<feature type="binding site" evidence="3">
    <location>
        <position position="89"/>
    </location>
    <ligand>
        <name>substrate</name>
    </ligand>
</feature>
<geneLocation type="plasmid" evidence="5 6">
    <name>unnamed3</name>
</geneLocation>
<dbReference type="GO" id="GO:0019853">
    <property type="term" value="P:L-ascorbic acid biosynthetic process"/>
    <property type="evidence" value="ECO:0007669"/>
    <property type="project" value="TreeGrafter"/>
</dbReference>
<keyword evidence="3" id="KW-0479">Metal-binding</keyword>
<reference evidence="5" key="1">
    <citation type="submission" date="2020-01" db="EMBL/GenBank/DDBJ databases">
        <authorList>
            <person name="Yang Y."/>
            <person name="Kwon Y.M."/>
        </authorList>
    </citation>
    <scope>NUCLEOTIDE SEQUENCE</scope>
    <source>
        <strain evidence="5">PG104</strain>
        <plasmid evidence="5">unnamed3</plasmid>
    </source>
</reference>
<proteinExistence type="inferred from homology"/>
<feature type="domain" description="SMP-30/Gluconolactonase/LRE-like region" evidence="4">
    <location>
        <begin position="10"/>
        <end position="245"/>
    </location>
</feature>
<keyword evidence="6" id="KW-1185">Reference proteome</keyword>
<comment type="similarity">
    <text evidence="1">Belongs to the SMP-30/CGR1 family.</text>
</comment>
<name>A0A8J8SM71_9RHOB</name>
<dbReference type="PANTHER" id="PTHR10907">
    <property type="entry name" value="REGUCALCIN"/>
    <property type="match status" value="1"/>
</dbReference>
<sequence length="286" mass="32119">MIFDDTRCELGEGALWHPVREALFWFDIHGHRLHGEGRTWQWHEAVSSAGWIDRDRLFVASGSGLWEMDLRHDTRRRVVALEEEDTGTRSNDGKADPWGGFWIGTMGRNGEEDRGALYRYYDGELRRLRAPMTVPNGLCFDRARGVGYVSDTPRHKVWRHRLDPATGWPIGEEELFLDLSDGPHGPDGATLDSEGRFWSAQWGSSRVACYSPEGHFLGEIPFPASLTTCPAFGGPGLDELFVTTGQEDFTDRQRDAEPHAGKTFCVPAMLNGQRVQGVPEPAVRLP</sequence>
<dbReference type="PANTHER" id="PTHR10907:SF47">
    <property type="entry name" value="REGUCALCIN"/>
    <property type="match status" value="1"/>
</dbReference>
<dbReference type="SUPFAM" id="SSF63829">
    <property type="entry name" value="Calcium-dependent phosphotriesterase"/>
    <property type="match status" value="1"/>
</dbReference>
<evidence type="ECO:0000256" key="2">
    <source>
        <dbReference type="PIRSR" id="PIRSR605511-1"/>
    </source>
</evidence>
<accession>A0A8J8SM71</accession>
<evidence type="ECO:0000259" key="4">
    <source>
        <dbReference type="Pfam" id="PF08450"/>
    </source>
</evidence>
<dbReference type="GO" id="GO:0005509">
    <property type="term" value="F:calcium ion binding"/>
    <property type="evidence" value="ECO:0007669"/>
    <property type="project" value="TreeGrafter"/>
</dbReference>
<feature type="active site" description="Proton donor/acceptor" evidence="2">
    <location>
        <position position="187"/>
    </location>
</feature>
<dbReference type="AlphaFoldDB" id="A0A8J8SM71"/>
<keyword evidence="3" id="KW-0862">Zinc</keyword>
<dbReference type="EMBL" id="CP047292">
    <property type="protein sequence ID" value="QUS37273.1"/>
    <property type="molecule type" value="Genomic_DNA"/>
</dbReference>
<feature type="binding site" evidence="3">
    <location>
        <position position="136"/>
    </location>
    <ligand>
        <name>a divalent metal cation</name>
        <dbReference type="ChEBI" id="CHEBI:60240"/>
    </ligand>
</feature>
<comment type="cofactor">
    <cofactor evidence="3">
        <name>Zn(2+)</name>
        <dbReference type="ChEBI" id="CHEBI:29105"/>
    </cofactor>
    <text evidence="3">Binds 1 divalent metal cation per subunit.</text>
</comment>
<dbReference type="InterPro" id="IPR011042">
    <property type="entry name" value="6-blade_b-propeller_TolB-like"/>
</dbReference>
<feature type="binding site" evidence="3">
    <location>
        <position position="187"/>
    </location>
    <ligand>
        <name>a divalent metal cation</name>
        <dbReference type="ChEBI" id="CHEBI:60240"/>
    </ligand>
</feature>
<gene>
    <name evidence="5" type="ORF">GR316_12885</name>
</gene>
<feature type="binding site" evidence="3">
    <location>
        <position position="91"/>
    </location>
    <ligand>
        <name>substrate</name>
    </ligand>
</feature>
<feature type="binding site" evidence="3">
    <location>
        <position position="12"/>
    </location>
    <ligand>
        <name>a divalent metal cation</name>
        <dbReference type="ChEBI" id="CHEBI:60240"/>
    </ligand>
</feature>
<dbReference type="PRINTS" id="PR01790">
    <property type="entry name" value="SMP30FAMILY"/>
</dbReference>
<dbReference type="KEGG" id="fap:GR316_12885"/>
<dbReference type="Proteomes" id="UP000679284">
    <property type="component" value="Plasmid unnamed3"/>
</dbReference>
<dbReference type="Pfam" id="PF08450">
    <property type="entry name" value="SGL"/>
    <property type="match status" value="1"/>
</dbReference>
<dbReference type="GO" id="GO:0004341">
    <property type="term" value="F:gluconolactonase activity"/>
    <property type="evidence" value="ECO:0007669"/>
    <property type="project" value="TreeGrafter"/>
</dbReference>
<evidence type="ECO:0000256" key="1">
    <source>
        <dbReference type="ARBA" id="ARBA00008853"/>
    </source>
</evidence>
<evidence type="ECO:0000313" key="5">
    <source>
        <dbReference type="EMBL" id="QUS37273.1"/>
    </source>
</evidence>
<dbReference type="InterPro" id="IPR005511">
    <property type="entry name" value="SMP-30"/>
</dbReference>